<dbReference type="Proteomes" id="UP000317638">
    <property type="component" value="Unassembled WGS sequence"/>
</dbReference>
<dbReference type="EMBL" id="VKKG01000001">
    <property type="protein sequence ID" value="TRY19968.1"/>
    <property type="molecule type" value="Genomic_DNA"/>
</dbReference>
<keyword evidence="4 7" id="KW-1133">Transmembrane helix</keyword>
<evidence type="ECO:0000256" key="5">
    <source>
        <dbReference type="ARBA" id="ARBA00023136"/>
    </source>
</evidence>
<dbReference type="GO" id="GO:0048039">
    <property type="term" value="F:ubiquinone binding"/>
    <property type="evidence" value="ECO:0007669"/>
    <property type="project" value="TreeGrafter"/>
</dbReference>
<feature type="transmembrane region" description="Helical" evidence="7">
    <location>
        <begin position="78"/>
        <end position="100"/>
    </location>
</feature>
<feature type="transmembrane region" description="Helical" evidence="7">
    <location>
        <begin position="457"/>
        <end position="474"/>
    </location>
</feature>
<feature type="transmembrane region" description="Helical" evidence="7">
    <location>
        <begin position="332"/>
        <end position="354"/>
    </location>
</feature>
<organism evidence="9 10">
    <name type="scientific">Tessaracoccus rhinocerotis</name>
    <dbReference type="NCBI Taxonomy" id="1689449"/>
    <lineage>
        <taxon>Bacteria</taxon>
        <taxon>Bacillati</taxon>
        <taxon>Actinomycetota</taxon>
        <taxon>Actinomycetes</taxon>
        <taxon>Propionibacteriales</taxon>
        <taxon>Propionibacteriaceae</taxon>
        <taxon>Tessaracoccus</taxon>
    </lineage>
</organism>
<feature type="transmembrane region" description="Helical" evidence="7">
    <location>
        <begin position="374"/>
        <end position="397"/>
    </location>
</feature>
<feature type="transmembrane region" description="Helical" evidence="7">
    <location>
        <begin position="249"/>
        <end position="270"/>
    </location>
</feature>
<dbReference type="GO" id="GO:0042773">
    <property type="term" value="P:ATP synthesis coupled electron transport"/>
    <property type="evidence" value="ECO:0007669"/>
    <property type="project" value="InterPro"/>
</dbReference>
<dbReference type="GO" id="GO:0016020">
    <property type="term" value="C:membrane"/>
    <property type="evidence" value="ECO:0007669"/>
    <property type="project" value="UniProtKB-SubCell"/>
</dbReference>
<evidence type="ECO:0000256" key="4">
    <source>
        <dbReference type="ARBA" id="ARBA00022989"/>
    </source>
</evidence>
<keyword evidence="5 7" id="KW-0472">Membrane</keyword>
<comment type="subcellular location">
    <subcellularLocation>
        <location evidence="1">Endomembrane system</location>
        <topology evidence="1">Multi-pass membrane protein</topology>
    </subcellularLocation>
    <subcellularLocation>
        <location evidence="6">Membrane</location>
        <topology evidence="6">Multi-pass membrane protein</topology>
    </subcellularLocation>
</comment>
<comment type="similarity">
    <text evidence="2">Belongs to the complex I subunit 4 family.</text>
</comment>
<dbReference type="PRINTS" id="PR01437">
    <property type="entry name" value="NUOXDRDTASE4"/>
</dbReference>
<comment type="caution">
    <text evidence="9">The sequence shown here is derived from an EMBL/GenBank/DDBJ whole genome shotgun (WGS) entry which is preliminary data.</text>
</comment>
<feature type="transmembrane region" description="Helical" evidence="7">
    <location>
        <begin position="206"/>
        <end position="228"/>
    </location>
</feature>
<evidence type="ECO:0000259" key="8">
    <source>
        <dbReference type="Pfam" id="PF00361"/>
    </source>
</evidence>
<evidence type="ECO:0000256" key="3">
    <source>
        <dbReference type="ARBA" id="ARBA00022692"/>
    </source>
</evidence>
<name>A0A553K5H5_9ACTN</name>
<evidence type="ECO:0000256" key="2">
    <source>
        <dbReference type="ARBA" id="ARBA00009025"/>
    </source>
</evidence>
<dbReference type="GO" id="GO:0003954">
    <property type="term" value="F:NADH dehydrogenase activity"/>
    <property type="evidence" value="ECO:0007669"/>
    <property type="project" value="TreeGrafter"/>
</dbReference>
<evidence type="ECO:0000256" key="6">
    <source>
        <dbReference type="RuleBase" id="RU000320"/>
    </source>
</evidence>
<feature type="transmembrane region" description="Helical" evidence="7">
    <location>
        <begin position="409"/>
        <end position="428"/>
    </location>
</feature>
<feature type="domain" description="NADH:quinone oxidoreductase/Mrp antiporter transmembrane" evidence="8">
    <location>
        <begin position="130"/>
        <end position="422"/>
    </location>
</feature>
<feature type="transmembrane region" description="Helical" evidence="7">
    <location>
        <begin position="135"/>
        <end position="154"/>
    </location>
</feature>
<sequence>MINSIPLLTILALLPLVGALVLLLLKGNTGKLVGLGFALTTTILGVVAFVLSLGGPLVENVPWIRAIGANYALELDGLSGVLVLLTVILVPVVMIAEWNVDETPAARWTGRTYFSLALMMQTFALYVFMAGDLLLFYIVFEATLIPMYFLIGGWGGAKRSAAAMKFLLVSLAGGLVMLVGVAGVYAVGAQQGQVSFLLSDLQQIDFGGAVGNWLFVAFFFAFALKAPLVGLHTWLPDAAEQARAGTSTLLVGVLDKIGAFGMIKVCLMVFPEASRWATPVILVWAIVSMIYGALMAFGTKDLLRFVSYTSISHFGFMVFGIFAMTTQSLTGSIFYMLAHGFSSAALFLVIGFLVHRRGTAEISAFGGVQKVAPVLAGFLLIAGLATLSLPGLANFVSEFLVMAGAWQRYPIHTAVITIGMVLAAVYVLSMYRRTMTGPVTSQTAEHITEDLTTRERAAVVPLLVLLLVFGFYPSPILDVVDDAATGVMSVVGVQDPAPQIEEGN</sequence>
<feature type="transmembrane region" description="Helical" evidence="7">
    <location>
        <begin position="112"/>
        <end position="129"/>
    </location>
</feature>
<keyword evidence="3 6" id="KW-0812">Transmembrane</keyword>
<dbReference type="InterPro" id="IPR010227">
    <property type="entry name" value="NADH_Q_OxRdtase_chainM/4"/>
</dbReference>
<dbReference type="OrthoDB" id="9768329at2"/>
<accession>A0A553K5H5</accession>
<dbReference type="InterPro" id="IPR001750">
    <property type="entry name" value="ND/Mrp_TM"/>
</dbReference>
<keyword evidence="10" id="KW-1185">Reference proteome</keyword>
<evidence type="ECO:0000256" key="7">
    <source>
        <dbReference type="SAM" id="Phobius"/>
    </source>
</evidence>
<evidence type="ECO:0000313" key="9">
    <source>
        <dbReference type="EMBL" id="TRY19968.1"/>
    </source>
</evidence>
<dbReference type="NCBIfam" id="TIGR01972">
    <property type="entry name" value="NDH_I_M"/>
    <property type="match status" value="1"/>
</dbReference>
<keyword evidence="9" id="KW-0560">Oxidoreductase</keyword>
<dbReference type="EC" id="1.6.5.11" evidence="9"/>
<dbReference type="InterPro" id="IPR003918">
    <property type="entry name" value="NADH_UbQ_OxRdtase"/>
</dbReference>
<reference evidence="9 10" key="1">
    <citation type="submission" date="2019-07" db="EMBL/GenBank/DDBJ databases">
        <authorList>
            <person name="Zhou L.-Y."/>
        </authorList>
    </citation>
    <scope>NUCLEOTIDE SEQUENCE [LARGE SCALE GENOMIC DNA]</scope>
    <source>
        <strain evidence="9 10">YIM 101269</strain>
    </source>
</reference>
<dbReference type="PANTHER" id="PTHR43507:SF1">
    <property type="entry name" value="NADH-UBIQUINONE OXIDOREDUCTASE CHAIN 4"/>
    <property type="match status" value="1"/>
</dbReference>
<feature type="transmembrane region" description="Helical" evidence="7">
    <location>
        <begin position="166"/>
        <end position="186"/>
    </location>
</feature>
<evidence type="ECO:0000256" key="1">
    <source>
        <dbReference type="ARBA" id="ARBA00004127"/>
    </source>
</evidence>
<evidence type="ECO:0000313" key="10">
    <source>
        <dbReference type="Proteomes" id="UP000317638"/>
    </source>
</evidence>
<dbReference type="Pfam" id="PF00361">
    <property type="entry name" value="Proton_antipo_M"/>
    <property type="match status" value="1"/>
</dbReference>
<feature type="transmembrane region" description="Helical" evidence="7">
    <location>
        <begin position="6"/>
        <end position="25"/>
    </location>
</feature>
<protein>
    <submittedName>
        <fullName evidence="9">NADH-quinone oxidoreductase subunit M</fullName>
        <ecNumber evidence="9">1.6.5.11</ecNumber>
    </submittedName>
</protein>
<dbReference type="AlphaFoldDB" id="A0A553K5H5"/>
<dbReference type="GO" id="GO:0012505">
    <property type="term" value="C:endomembrane system"/>
    <property type="evidence" value="ECO:0007669"/>
    <property type="project" value="UniProtKB-SubCell"/>
</dbReference>
<feature type="transmembrane region" description="Helical" evidence="7">
    <location>
        <begin position="276"/>
        <end position="298"/>
    </location>
</feature>
<dbReference type="GO" id="GO:0015990">
    <property type="term" value="P:electron transport coupled proton transport"/>
    <property type="evidence" value="ECO:0007669"/>
    <property type="project" value="TreeGrafter"/>
</dbReference>
<dbReference type="GO" id="GO:0008137">
    <property type="term" value="F:NADH dehydrogenase (ubiquinone) activity"/>
    <property type="evidence" value="ECO:0007669"/>
    <property type="project" value="InterPro"/>
</dbReference>
<dbReference type="NCBIfam" id="NF004500">
    <property type="entry name" value="PRK05846.1-4"/>
    <property type="match status" value="1"/>
</dbReference>
<dbReference type="RefSeq" id="WP_143937052.1">
    <property type="nucleotide sequence ID" value="NZ_VKKG01000001.1"/>
</dbReference>
<dbReference type="PANTHER" id="PTHR43507">
    <property type="entry name" value="NADH-UBIQUINONE OXIDOREDUCTASE CHAIN 4"/>
    <property type="match status" value="1"/>
</dbReference>
<proteinExistence type="inferred from homology"/>
<feature type="transmembrane region" description="Helical" evidence="7">
    <location>
        <begin position="32"/>
        <end position="58"/>
    </location>
</feature>
<feature type="transmembrane region" description="Helical" evidence="7">
    <location>
        <begin position="305"/>
        <end position="326"/>
    </location>
</feature>
<gene>
    <name evidence="9" type="ORF">FOJ82_03590</name>
</gene>